<dbReference type="PANTHER" id="PTHR43544">
    <property type="entry name" value="SHORT-CHAIN DEHYDROGENASE/REDUCTASE"/>
    <property type="match status" value="1"/>
</dbReference>
<gene>
    <name evidence="1" type="ORF">DN062_02480</name>
</gene>
<dbReference type="InterPro" id="IPR051468">
    <property type="entry name" value="Fungal_SecMetab_SDRs"/>
</dbReference>
<proteinExistence type="predicted"/>
<dbReference type="InterPro" id="IPR036291">
    <property type="entry name" value="NAD(P)-bd_dom_sf"/>
</dbReference>
<dbReference type="InterPro" id="IPR002347">
    <property type="entry name" value="SDR_fam"/>
</dbReference>
<evidence type="ECO:0000313" key="2">
    <source>
        <dbReference type="Proteomes" id="UP000250744"/>
    </source>
</evidence>
<dbReference type="OrthoDB" id="9785826at2"/>
<dbReference type="GO" id="GO:0016491">
    <property type="term" value="F:oxidoreductase activity"/>
    <property type="evidence" value="ECO:0007669"/>
    <property type="project" value="TreeGrafter"/>
</dbReference>
<dbReference type="Pfam" id="PF00106">
    <property type="entry name" value="adh_short"/>
    <property type="match status" value="1"/>
</dbReference>
<dbReference type="Gene3D" id="3.40.50.720">
    <property type="entry name" value="NAD(P)-binding Rossmann-like Domain"/>
    <property type="match status" value="1"/>
</dbReference>
<keyword evidence="2" id="KW-1185">Reference proteome</keyword>
<dbReference type="SUPFAM" id="SSF51735">
    <property type="entry name" value="NAD(P)-binding Rossmann-fold domains"/>
    <property type="match status" value="1"/>
</dbReference>
<accession>A0A364NQI9</accession>
<evidence type="ECO:0008006" key="3">
    <source>
        <dbReference type="Google" id="ProtNLM"/>
    </source>
</evidence>
<reference evidence="1 2" key="1">
    <citation type="submission" date="2018-06" db="EMBL/GenBank/DDBJ databases">
        <title>Nitrincola tibetense sp. nov., isolated from Lake XuguoCo on Tibetan Plateau.</title>
        <authorList>
            <person name="Xing P."/>
        </authorList>
    </citation>
    <scope>NUCLEOTIDE SEQUENCE [LARGE SCALE GENOMIC DNA]</scope>
    <source>
        <strain evidence="2">xg18</strain>
    </source>
</reference>
<dbReference type="PANTHER" id="PTHR43544:SF12">
    <property type="entry name" value="NAD(P)-BINDING ROSSMANN-FOLD SUPERFAMILY PROTEIN"/>
    <property type="match status" value="1"/>
</dbReference>
<sequence>MATSWVLGSGGIGLAVAQALSNQGDEVHLLSRRHVEDNFSTYQLAGWHWASIQASLKTLPQPDKIIIATGMLWTDEHPPEKRLEDLNESRFLEAFTANTLITAAVIEYLTERMKRNTPLKLLTVSAKVGSISDNKLGGWYAYRVSKAALNMLVKTTAIEWQRRYPMSAIASYHPGTTDSTLSQPFQARLPEGQLKTPQDAAACLISVLDKQVTPEQSGRFWHWDGSEISW</sequence>
<dbReference type="AlphaFoldDB" id="A0A364NQI9"/>
<comment type="caution">
    <text evidence="1">The sequence shown here is derived from an EMBL/GenBank/DDBJ whole genome shotgun (WGS) entry which is preliminary data.</text>
</comment>
<dbReference type="PRINTS" id="PR00081">
    <property type="entry name" value="GDHRDH"/>
</dbReference>
<organism evidence="1 2">
    <name type="scientific">Nitrincola tibetensis</name>
    <dbReference type="NCBI Taxonomy" id="2219697"/>
    <lineage>
        <taxon>Bacteria</taxon>
        <taxon>Pseudomonadati</taxon>
        <taxon>Pseudomonadota</taxon>
        <taxon>Gammaproteobacteria</taxon>
        <taxon>Oceanospirillales</taxon>
        <taxon>Oceanospirillaceae</taxon>
        <taxon>Nitrincola</taxon>
    </lineage>
</organism>
<dbReference type="GO" id="GO:0005737">
    <property type="term" value="C:cytoplasm"/>
    <property type="evidence" value="ECO:0007669"/>
    <property type="project" value="TreeGrafter"/>
</dbReference>
<dbReference type="RefSeq" id="WP_112157251.1">
    <property type="nucleotide sequence ID" value="NZ_QKRX01000002.1"/>
</dbReference>
<dbReference type="Proteomes" id="UP000250744">
    <property type="component" value="Unassembled WGS sequence"/>
</dbReference>
<protein>
    <recommendedName>
        <fullName evidence="3">Short-chain dehydrogenase</fullName>
    </recommendedName>
</protein>
<evidence type="ECO:0000313" key="1">
    <source>
        <dbReference type="EMBL" id="RAU19157.1"/>
    </source>
</evidence>
<dbReference type="EMBL" id="QKRX01000002">
    <property type="protein sequence ID" value="RAU19157.1"/>
    <property type="molecule type" value="Genomic_DNA"/>
</dbReference>
<name>A0A364NQI9_9GAMM</name>